<dbReference type="PANTHER" id="PTHR43649:SF33">
    <property type="entry name" value="POLYGALACTURONAN_RHAMNOGALACTURONAN-BINDING PROTEIN YTCQ"/>
    <property type="match status" value="1"/>
</dbReference>
<dbReference type="eggNOG" id="COG1653">
    <property type="taxonomic scope" value="Bacteria"/>
</dbReference>
<dbReference type="KEGG" id="pac:PPA1454"/>
<dbReference type="EMBL" id="AE017283">
    <property type="protein sequence ID" value="AAT83202.1"/>
    <property type="molecule type" value="Genomic_DNA"/>
</dbReference>
<protein>
    <submittedName>
        <fullName evidence="6">Solute-binding protein of transport system</fullName>
    </submittedName>
</protein>
<keyword evidence="4" id="KW-0564">Palmitate</keyword>
<sequence length="511" mass="55074">MTSQQLYTATATGTKTWGSPTLWLPSHGATRPIDTLTIDSCSGDTVLNRISSAGTGANGGPEPAQASPLEGRSKIMGNLTIGRRQLLGGTAALATVLAASACGMSGSGDKPSRQASVNPSAKLEGSIQFQTWSLKNEKFTPYFKKLVKSFEKEHPGTTIKWVDQPGEGYEEKVQQQATAGQLPDVINIPPNFAWQLLKANKVMDLKKADAAATNTYIKGGIDAYTYDGYDGVYGYPWYLGTDLNWWNTEAFEKYGLDPKKLPTTLDELYAQAITMAEKSHGTMPLISIAPALGDLAAQGVKVYKDGKFTFNTDQAVEIIQKYVELYAKKAMPPEVLQNNYLGNSKLFLQGKVAWTTGSASFPVDLKKSAPKLLPHVAMTTRIGVPPLFVQGICVSADSKNPNLALAFAQYVTNNANQVDFVKLAQGFLPGTKDANENTDSFTSVISDPQMKKAAEALAGEMKSAKIGEPMAYTDAMKAYVGQQISSAMRGDISAKDALDRAVKYCNDHVTK</sequence>
<dbReference type="CDD" id="cd13585">
    <property type="entry name" value="PBP2_TMBP_like"/>
    <property type="match status" value="1"/>
</dbReference>
<evidence type="ECO:0000256" key="2">
    <source>
        <dbReference type="ARBA" id="ARBA00022729"/>
    </source>
</evidence>
<dbReference type="Proteomes" id="UP000000603">
    <property type="component" value="Chromosome"/>
</dbReference>
<dbReference type="InterPro" id="IPR006059">
    <property type="entry name" value="SBP"/>
</dbReference>
<keyword evidence="3" id="KW-0472">Membrane</keyword>
<reference evidence="6 7" key="1">
    <citation type="journal article" date="2004" name="Science">
        <title>The complete genome sequence of Propionibacterium acnes, a commensal of human skin.</title>
        <authorList>
            <person name="Bruggemann H."/>
            <person name="Henne A."/>
            <person name="Hoster F."/>
            <person name="Liesegang H."/>
            <person name="Wiezer A."/>
            <person name="Strittmatter A."/>
            <person name="Hujer S."/>
            <person name="Durre P."/>
            <person name="Gottschalk G."/>
        </authorList>
    </citation>
    <scope>NUCLEOTIDE SEQUENCE [LARGE SCALE GENOMIC DNA]</scope>
    <source>
        <strain evidence="7">DSM 16379 / KPA171202</strain>
    </source>
</reference>
<dbReference type="PANTHER" id="PTHR43649">
    <property type="entry name" value="ARABINOSE-BINDING PROTEIN-RELATED"/>
    <property type="match status" value="1"/>
</dbReference>
<evidence type="ECO:0000256" key="4">
    <source>
        <dbReference type="ARBA" id="ARBA00023139"/>
    </source>
</evidence>
<dbReference type="Pfam" id="PF13416">
    <property type="entry name" value="SBP_bac_8"/>
    <property type="match status" value="1"/>
</dbReference>
<evidence type="ECO:0000256" key="5">
    <source>
        <dbReference type="ARBA" id="ARBA00023288"/>
    </source>
</evidence>
<evidence type="ECO:0000313" key="7">
    <source>
        <dbReference type="Proteomes" id="UP000000603"/>
    </source>
</evidence>
<organism evidence="6 7">
    <name type="scientific">Cutibacterium acnes (strain DSM 16379 / KPA171202)</name>
    <name type="common">Propionibacterium acnes</name>
    <dbReference type="NCBI Taxonomy" id="267747"/>
    <lineage>
        <taxon>Bacteria</taxon>
        <taxon>Bacillati</taxon>
        <taxon>Actinomycetota</taxon>
        <taxon>Actinomycetes</taxon>
        <taxon>Propionibacteriales</taxon>
        <taxon>Propionibacteriaceae</taxon>
        <taxon>Cutibacterium</taxon>
    </lineage>
</organism>
<dbReference type="HOGENOM" id="CLU_031285_10_2_11"/>
<evidence type="ECO:0000256" key="1">
    <source>
        <dbReference type="ARBA" id="ARBA00022475"/>
    </source>
</evidence>
<evidence type="ECO:0000313" key="6">
    <source>
        <dbReference type="EMBL" id="AAT83202.1"/>
    </source>
</evidence>
<keyword evidence="1" id="KW-1003">Cell membrane</keyword>
<proteinExistence type="predicted"/>
<dbReference type="Gene3D" id="3.40.190.10">
    <property type="entry name" value="Periplasmic binding protein-like II"/>
    <property type="match status" value="1"/>
</dbReference>
<keyword evidence="5" id="KW-0449">Lipoprotein</keyword>
<dbReference type="AlphaFoldDB" id="Q6A7R3"/>
<dbReference type="SUPFAM" id="SSF53850">
    <property type="entry name" value="Periplasmic binding protein-like II"/>
    <property type="match status" value="1"/>
</dbReference>
<evidence type="ECO:0000256" key="3">
    <source>
        <dbReference type="ARBA" id="ARBA00023136"/>
    </source>
</evidence>
<dbReference type="EnsemblBacteria" id="AAT83202">
    <property type="protein sequence ID" value="AAT83202"/>
    <property type="gene ID" value="PPA1454"/>
</dbReference>
<name>Q6A7R3_CUTAK</name>
<dbReference type="InterPro" id="IPR050490">
    <property type="entry name" value="Bact_solute-bd_prot1"/>
</dbReference>
<accession>Q6A7R3</accession>
<keyword evidence="2" id="KW-0732">Signal</keyword>
<gene>
    <name evidence="6" type="ordered locus">PPA1454</name>
</gene>